<dbReference type="InterPro" id="IPR000073">
    <property type="entry name" value="AB_hydrolase_1"/>
</dbReference>
<name>A0A927BZI2_9GAMM</name>
<comment type="caution">
    <text evidence="3">The sequence shown here is derived from an EMBL/GenBank/DDBJ whole genome shotgun (WGS) entry which is preliminary data.</text>
</comment>
<keyword evidence="4" id="KW-1185">Reference proteome</keyword>
<dbReference type="RefSeq" id="WP_190763308.1">
    <property type="nucleotide sequence ID" value="NZ_JACXLD010000002.1"/>
</dbReference>
<dbReference type="PRINTS" id="PR00111">
    <property type="entry name" value="ABHYDROLASE"/>
</dbReference>
<reference evidence="3" key="1">
    <citation type="submission" date="2020-09" db="EMBL/GenBank/DDBJ databases">
        <authorList>
            <person name="Yoon J.-W."/>
        </authorList>
    </citation>
    <scope>NUCLEOTIDE SEQUENCE</scope>
    <source>
        <strain evidence="3">KMU-158</strain>
    </source>
</reference>
<proteinExistence type="predicted"/>
<dbReference type="PANTHER" id="PTHR46118">
    <property type="entry name" value="PROTEIN ABHD11"/>
    <property type="match status" value="1"/>
</dbReference>
<protein>
    <submittedName>
        <fullName evidence="3">Alpha/beta fold hydrolase</fullName>
    </submittedName>
</protein>
<dbReference type="GO" id="GO:0016787">
    <property type="term" value="F:hydrolase activity"/>
    <property type="evidence" value="ECO:0007669"/>
    <property type="project" value="UniProtKB-KW"/>
</dbReference>
<evidence type="ECO:0000313" key="3">
    <source>
        <dbReference type="EMBL" id="MBD2858464.1"/>
    </source>
</evidence>
<dbReference type="EMBL" id="JACXLD010000002">
    <property type="protein sequence ID" value="MBD2858464.1"/>
    <property type="molecule type" value="Genomic_DNA"/>
</dbReference>
<dbReference type="PANTHER" id="PTHR46118:SF4">
    <property type="entry name" value="PROTEIN ABHD11"/>
    <property type="match status" value="1"/>
</dbReference>
<evidence type="ECO:0000256" key="1">
    <source>
        <dbReference type="ARBA" id="ARBA00022801"/>
    </source>
</evidence>
<feature type="domain" description="AB hydrolase-1" evidence="2">
    <location>
        <begin position="22"/>
        <end position="247"/>
    </location>
</feature>
<dbReference type="AlphaFoldDB" id="A0A927BZI2"/>
<dbReference type="SUPFAM" id="SSF53474">
    <property type="entry name" value="alpha/beta-Hydrolases"/>
    <property type="match status" value="1"/>
</dbReference>
<sequence length="263" mass="29526">MRSELRRNSVLLHSEISGEGQYPVVLLHGMFGSASNLISVARALEPDFKVIRMDLRNQGKSPHRDAMTISLMTDDVIHTLDELNIARAHFLGHSLGGKVAMDLAVRFPERVAKVVVADIAPVRYGRGHDAILDGLLGMDMQALRSRQQADEILAKSVPELPIRQFLLKNLMRDGDSWAWKMNLSAIAENYDHLRDAPDSGNFDGPILFIRGGSSGYIREENRVGIMRQFPDARIETIADAGHWLHAEYPQIFNEMTRGFLLEE</sequence>
<keyword evidence="1 3" id="KW-0378">Hydrolase</keyword>
<evidence type="ECO:0000313" key="4">
    <source>
        <dbReference type="Proteomes" id="UP000610558"/>
    </source>
</evidence>
<evidence type="ECO:0000259" key="2">
    <source>
        <dbReference type="Pfam" id="PF00561"/>
    </source>
</evidence>
<accession>A0A927BZI2</accession>
<dbReference type="Pfam" id="PF00561">
    <property type="entry name" value="Abhydrolase_1"/>
    <property type="match status" value="1"/>
</dbReference>
<dbReference type="InterPro" id="IPR029058">
    <property type="entry name" value="AB_hydrolase_fold"/>
</dbReference>
<organism evidence="3 4">
    <name type="scientific">Spongiibacter pelagi</name>
    <dbReference type="NCBI Taxonomy" id="2760804"/>
    <lineage>
        <taxon>Bacteria</taxon>
        <taxon>Pseudomonadati</taxon>
        <taxon>Pseudomonadota</taxon>
        <taxon>Gammaproteobacteria</taxon>
        <taxon>Cellvibrionales</taxon>
        <taxon>Spongiibacteraceae</taxon>
        <taxon>Spongiibacter</taxon>
    </lineage>
</organism>
<dbReference type="Gene3D" id="3.40.50.1820">
    <property type="entry name" value="alpha/beta hydrolase"/>
    <property type="match status" value="1"/>
</dbReference>
<dbReference type="Proteomes" id="UP000610558">
    <property type="component" value="Unassembled WGS sequence"/>
</dbReference>
<gene>
    <name evidence="3" type="ORF">IB286_05520</name>
</gene>